<dbReference type="Proteomes" id="UP000016923">
    <property type="component" value="Unassembled WGS sequence"/>
</dbReference>
<gene>
    <name evidence="2" type="ORF">F503_05420</name>
</gene>
<evidence type="ECO:0000313" key="2">
    <source>
        <dbReference type="EMBL" id="EPE10325.1"/>
    </source>
</evidence>
<feature type="region of interest" description="Disordered" evidence="1">
    <location>
        <begin position="52"/>
        <end position="201"/>
    </location>
</feature>
<feature type="compositionally biased region" description="Basic residues" evidence="1">
    <location>
        <begin position="93"/>
        <end position="107"/>
    </location>
</feature>
<dbReference type="AlphaFoldDB" id="S3D9Z0"/>
<dbReference type="eggNOG" id="ENOG502SA85">
    <property type="taxonomic scope" value="Eukaryota"/>
</dbReference>
<evidence type="ECO:0000313" key="3">
    <source>
        <dbReference type="Proteomes" id="UP000016923"/>
    </source>
</evidence>
<dbReference type="OrthoDB" id="5371646at2759"/>
<evidence type="ECO:0000256" key="1">
    <source>
        <dbReference type="SAM" id="MobiDB-lite"/>
    </source>
</evidence>
<organism evidence="2 3">
    <name type="scientific">Ophiostoma piceae (strain UAMH 11346)</name>
    <name type="common">Sap stain fungus</name>
    <dbReference type="NCBI Taxonomy" id="1262450"/>
    <lineage>
        <taxon>Eukaryota</taxon>
        <taxon>Fungi</taxon>
        <taxon>Dikarya</taxon>
        <taxon>Ascomycota</taxon>
        <taxon>Pezizomycotina</taxon>
        <taxon>Sordariomycetes</taxon>
        <taxon>Sordariomycetidae</taxon>
        <taxon>Ophiostomatales</taxon>
        <taxon>Ophiostomataceae</taxon>
        <taxon>Ophiostoma</taxon>
    </lineage>
</organism>
<dbReference type="HOGENOM" id="CLU_824116_0_0_1"/>
<protein>
    <submittedName>
        <fullName evidence="2">Uncharacterized protein</fullName>
    </submittedName>
</protein>
<dbReference type="VEuPathDB" id="FungiDB:F503_05420"/>
<keyword evidence="3" id="KW-1185">Reference proteome</keyword>
<accession>S3D9Z0</accession>
<feature type="compositionally biased region" description="Basic and acidic residues" evidence="1">
    <location>
        <begin position="247"/>
        <end position="259"/>
    </location>
</feature>
<proteinExistence type="predicted"/>
<name>S3D9Z0_OPHP1</name>
<dbReference type="EMBL" id="KE148146">
    <property type="protein sequence ID" value="EPE10325.1"/>
    <property type="molecule type" value="Genomic_DNA"/>
</dbReference>
<feature type="compositionally biased region" description="Low complexity" evidence="1">
    <location>
        <begin position="73"/>
        <end position="92"/>
    </location>
</feature>
<feature type="compositionally biased region" description="Basic and acidic residues" evidence="1">
    <location>
        <begin position="129"/>
        <end position="138"/>
    </location>
</feature>
<feature type="region of interest" description="Disordered" evidence="1">
    <location>
        <begin position="222"/>
        <end position="317"/>
    </location>
</feature>
<dbReference type="STRING" id="1262450.S3D9Z0"/>
<feature type="compositionally biased region" description="Polar residues" evidence="1">
    <location>
        <begin position="62"/>
        <end position="72"/>
    </location>
</feature>
<sequence length="337" mass="37145">MDHSFSEPEKRFILAEMLKASQVEITAVVDFIKSRHIYPNWMEMELPRGNMGIEAPPPALSQHHSQFRQYGSQPPAQQLSQQPLQQQVQPQQQHHRQQHMPQHRQHQQHPQESPPPLSKLPSLTAKRRPSTDSGDHPNKRLAAASADVMHPIPQPRTIQPRPTNGPVPNSPLFTAAAPPAARNVPKKRGRPSRADKDAQARAAGNYPLAYIAPASNMAIHIEGQQKPLYQPTSTRSTPEGHVSNADSWEHQGHMRRSTDRSPQPGREPYFAPGEVLPNSLKSEPARQRHPTPQEPPTEPAATLKPSPPLAANPQPSSRLAVADLLKSAGSAVITTGV</sequence>
<reference evidence="2 3" key="1">
    <citation type="journal article" date="2013" name="BMC Genomics">
        <title>The genome and transcriptome of the pine saprophyte Ophiostoma piceae, and a comparison with the bark beetle-associated pine pathogen Grosmannia clavigera.</title>
        <authorList>
            <person name="Haridas S."/>
            <person name="Wang Y."/>
            <person name="Lim L."/>
            <person name="Massoumi Alamouti S."/>
            <person name="Jackman S."/>
            <person name="Docking R."/>
            <person name="Robertson G."/>
            <person name="Birol I."/>
            <person name="Bohlmann J."/>
            <person name="Breuil C."/>
        </authorList>
    </citation>
    <scope>NUCLEOTIDE SEQUENCE [LARGE SCALE GENOMIC DNA]</scope>
    <source>
        <strain evidence="2 3">UAMH 11346</strain>
    </source>
</reference>